<proteinExistence type="predicted"/>
<reference evidence="2 3" key="1">
    <citation type="journal article" date="2015" name="Stand. Genomic Sci.">
        <title>Genomic Encyclopedia of Bacterial and Archaeal Type Strains, Phase III: the genomes of soil and plant-associated and newly described type strains.</title>
        <authorList>
            <person name="Whitman W.B."/>
            <person name="Woyke T."/>
            <person name="Klenk H.P."/>
            <person name="Zhou Y."/>
            <person name="Lilburn T.G."/>
            <person name="Beck B.J."/>
            <person name="De Vos P."/>
            <person name="Vandamme P."/>
            <person name="Eisen J.A."/>
            <person name="Garrity G."/>
            <person name="Hugenholtz P."/>
            <person name="Kyrpides N.C."/>
        </authorList>
    </citation>
    <scope>NUCLEOTIDE SEQUENCE [LARGE SCALE GENOMIC DNA]</scope>
    <source>
        <strain evidence="2 3">AC4r</strain>
    </source>
</reference>
<dbReference type="InterPro" id="IPR019099">
    <property type="entry name" value="Uncharacterised_PGPGW_TM"/>
</dbReference>
<sequence length="156" mass="16648">MSLCRHESERQRFPSVATHTGRVSTESPGQQRVLQPGDPGYERADEARRTGPVRGRAAAAREAIRRRPGLDRVYRTGVKVVGGTTVGLGIVLMPLPGPGTLVALGGLAILGTESEKAKKLNDHAVRAAKAAAAAATRRRDARRAARAQRPFRAARA</sequence>
<feature type="compositionally biased region" description="Basic and acidic residues" evidence="1">
    <location>
        <begin position="1"/>
        <end position="12"/>
    </location>
</feature>
<gene>
    <name evidence="2" type="ORF">EV140_1728</name>
</gene>
<dbReference type="AlphaFoldDB" id="A0A4Q7THQ3"/>
<accession>A0A4Q7THQ3</accession>
<keyword evidence="3" id="KW-1185">Reference proteome</keyword>
<feature type="compositionally biased region" description="Low complexity" evidence="1">
    <location>
        <begin position="147"/>
        <end position="156"/>
    </location>
</feature>
<feature type="compositionally biased region" description="Low complexity" evidence="1">
    <location>
        <begin position="50"/>
        <end position="61"/>
    </location>
</feature>
<feature type="region of interest" description="Disordered" evidence="1">
    <location>
        <begin position="1"/>
        <end position="61"/>
    </location>
</feature>
<feature type="region of interest" description="Disordered" evidence="1">
    <location>
        <begin position="133"/>
        <end position="156"/>
    </location>
</feature>
<evidence type="ECO:0000313" key="3">
    <source>
        <dbReference type="Proteomes" id="UP000292408"/>
    </source>
</evidence>
<evidence type="ECO:0000313" key="2">
    <source>
        <dbReference type="EMBL" id="RZT59743.1"/>
    </source>
</evidence>
<feature type="compositionally biased region" description="Polar residues" evidence="1">
    <location>
        <begin position="17"/>
        <end position="33"/>
    </location>
</feature>
<comment type="caution">
    <text evidence="2">The sequence shown here is derived from an EMBL/GenBank/DDBJ whole genome shotgun (WGS) entry which is preliminary data.</text>
</comment>
<evidence type="ECO:0000256" key="1">
    <source>
        <dbReference type="SAM" id="MobiDB-lite"/>
    </source>
</evidence>
<dbReference type="Proteomes" id="UP000292408">
    <property type="component" value="Unassembled WGS sequence"/>
</dbReference>
<protein>
    <submittedName>
        <fullName evidence="2">Uncharacterized protein (TIGR02611 family)</fullName>
    </submittedName>
</protein>
<dbReference type="Pfam" id="PF09656">
    <property type="entry name" value="PGPGW"/>
    <property type="match status" value="1"/>
</dbReference>
<organism evidence="2 3">
    <name type="scientific">Microcella alkaliphila</name>
    <dbReference type="NCBI Taxonomy" id="279828"/>
    <lineage>
        <taxon>Bacteria</taxon>
        <taxon>Bacillati</taxon>
        <taxon>Actinomycetota</taxon>
        <taxon>Actinomycetes</taxon>
        <taxon>Micrococcales</taxon>
        <taxon>Microbacteriaceae</taxon>
        <taxon>Microcella</taxon>
    </lineage>
</organism>
<feature type="compositionally biased region" description="Basic and acidic residues" evidence="1">
    <location>
        <begin position="40"/>
        <end position="49"/>
    </location>
</feature>
<name>A0A4Q7THQ3_9MICO</name>
<dbReference type="EMBL" id="SGXT01000015">
    <property type="protein sequence ID" value="RZT59743.1"/>
    <property type="molecule type" value="Genomic_DNA"/>
</dbReference>